<evidence type="ECO:0008006" key="3">
    <source>
        <dbReference type="Google" id="ProtNLM"/>
    </source>
</evidence>
<keyword evidence="2" id="KW-1185">Reference proteome</keyword>
<evidence type="ECO:0000313" key="1">
    <source>
        <dbReference type="EMBL" id="KAK3335146.1"/>
    </source>
</evidence>
<proteinExistence type="predicted"/>
<reference evidence="1" key="2">
    <citation type="submission" date="2023-06" db="EMBL/GenBank/DDBJ databases">
        <authorList>
            <consortium name="Lawrence Berkeley National Laboratory"/>
            <person name="Haridas S."/>
            <person name="Hensen N."/>
            <person name="Bonometti L."/>
            <person name="Westerberg I."/>
            <person name="Brannstrom I.O."/>
            <person name="Guillou S."/>
            <person name="Cros-Aarteil S."/>
            <person name="Calhoun S."/>
            <person name="Kuo A."/>
            <person name="Mondo S."/>
            <person name="Pangilinan J."/>
            <person name="Riley R."/>
            <person name="Labutti K."/>
            <person name="Andreopoulos B."/>
            <person name="Lipzen A."/>
            <person name="Chen C."/>
            <person name="Yanf M."/>
            <person name="Daum C."/>
            <person name="Ng V."/>
            <person name="Clum A."/>
            <person name="Steindorff A."/>
            <person name="Ohm R."/>
            <person name="Martin F."/>
            <person name="Silar P."/>
            <person name="Natvig D."/>
            <person name="Lalanne C."/>
            <person name="Gautier V."/>
            <person name="Ament-Velasquez S.L."/>
            <person name="Kruys A."/>
            <person name="Hutchinson M.I."/>
            <person name="Powell A.J."/>
            <person name="Barry K."/>
            <person name="Miller A.N."/>
            <person name="Grigoriev I.V."/>
            <person name="Debuchy R."/>
            <person name="Gladieux P."/>
            <person name="Thoren M.H."/>
            <person name="Johannesson H."/>
        </authorList>
    </citation>
    <scope>NUCLEOTIDE SEQUENCE</scope>
    <source>
        <strain evidence="1">SMH4131-1</strain>
    </source>
</reference>
<protein>
    <recommendedName>
        <fullName evidence="3">Zn(2)-C6 fungal-type domain-containing protein</fullName>
    </recommendedName>
</protein>
<evidence type="ECO:0000313" key="2">
    <source>
        <dbReference type="Proteomes" id="UP001286456"/>
    </source>
</evidence>
<name>A0AAE0MJR4_9PEZI</name>
<gene>
    <name evidence="1" type="ORF">B0T19DRAFT_405704</name>
</gene>
<sequence length="99" mass="11592">MNRIAKARKTERKVLSEKILASYIINFGTTPTMPCANCFRHQRKCRMAEGFSRCSECLTRKVSCDGADVSYRLAKNIEERKKMESEEQRLLERLLFLKK</sequence>
<dbReference type="Proteomes" id="UP001286456">
    <property type="component" value="Unassembled WGS sequence"/>
</dbReference>
<dbReference type="AlphaFoldDB" id="A0AAE0MJR4"/>
<organism evidence="1 2">
    <name type="scientific">Cercophora scortea</name>
    <dbReference type="NCBI Taxonomy" id="314031"/>
    <lineage>
        <taxon>Eukaryota</taxon>
        <taxon>Fungi</taxon>
        <taxon>Dikarya</taxon>
        <taxon>Ascomycota</taxon>
        <taxon>Pezizomycotina</taxon>
        <taxon>Sordariomycetes</taxon>
        <taxon>Sordariomycetidae</taxon>
        <taxon>Sordariales</taxon>
        <taxon>Lasiosphaeriaceae</taxon>
        <taxon>Cercophora</taxon>
    </lineage>
</organism>
<comment type="caution">
    <text evidence="1">The sequence shown here is derived from an EMBL/GenBank/DDBJ whole genome shotgun (WGS) entry which is preliminary data.</text>
</comment>
<reference evidence="1" key="1">
    <citation type="journal article" date="2023" name="Mol. Phylogenet. Evol.">
        <title>Genome-scale phylogeny and comparative genomics of the fungal order Sordariales.</title>
        <authorList>
            <person name="Hensen N."/>
            <person name="Bonometti L."/>
            <person name="Westerberg I."/>
            <person name="Brannstrom I.O."/>
            <person name="Guillou S."/>
            <person name="Cros-Aarteil S."/>
            <person name="Calhoun S."/>
            <person name="Haridas S."/>
            <person name="Kuo A."/>
            <person name="Mondo S."/>
            <person name="Pangilinan J."/>
            <person name="Riley R."/>
            <person name="LaButti K."/>
            <person name="Andreopoulos B."/>
            <person name="Lipzen A."/>
            <person name="Chen C."/>
            <person name="Yan M."/>
            <person name="Daum C."/>
            <person name="Ng V."/>
            <person name="Clum A."/>
            <person name="Steindorff A."/>
            <person name="Ohm R.A."/>
            <person name="Martin F."/>
            <person name="Silar P."/>
            <person name="Natvig D.O."/>
            <person name="Lalanne C."/>
            <person name="Gautier V."/>
            <person name="Ament-Velasquez S.L."/>
            <person name="Kruys A."/>
            <person name="Hutchinson M.I."/>
            <person name="Powell A.J."/>
            <person name="Barry K."/>
            <person name="Miller A.N."/>
            <person name="Grigoriev I.V."/>
            <person name="Debuchy R."/>
            <person name="Gladieux P."/>
            <person name="Hiltunen Thoren M."/>
            <person name="Johannesson H."/>
        </authorList>
    </citation>
    <scope>NUCLEOTIDE SEQUENCE</scope>
    <source>
        <strain evidence="1">SMH4131-1</strain>
    </source>
</reference>
<accession>A0AAE0MJR4</accession>
<dbReference type="EMBL" id="JAUEPO010000001">
    <property type="protein sequence ID" value="KAK3335146.1"/>
    <property type="molecule type" value="Genomic_DNA"/>
</dbReference>